<name>A0A8H7UAB2_MORIS</name>
<evidence type="ECO:0000256" key="2">
    <source>
        <dbReference type="ARBA" id="ARBA00022448"/>
    </source>
</evidence>
<evidence type="ECO:0000256" key="1">
    <source>
        <dbReference type="ARBA" id="ARBA00008842"/>
    </source>
</evidence>
<dbReference type="OrthoDB" id="14833at2759"/>
<evidence type="ECO:0000256" key="3">
    <source>
        <dbReference type="ARBA" id="ARBA00023121"/>
    </source>
</evidence>
<organism evidence="5 6">
    <name type="scientific">Mortierella isabellina</name>
    <name type="common">Filamentous fungus</name>
    <name type="synonym">Umbelopsis isabellina</name>
    <dbReference type="NCBI Taxonomy" id="91625"/>
    <lineage>
        <taxon>Eukaryota</taxon>
        <taxon>Fungi</taxon>
        <taxon>Fungi incertae sedis</taxon>
        <taxon>Mucoromycota</taxon>
        <taxon>Mucoromycotina</taxon>
        <taxon>Umbelopsidomycetes</taxon>
        <taxon>Umbelopsidales</taxon>
        <taxon>Umbelopsidaceae</taxon>
        <taxon>Umbelopsis</taxon>
    </lineage>
</organism>
<dbReference type="PROSITE" id="PS01013">
    <property type="entry name" value="OSBP"/>
    <property type="match status" value="1"/>
</dbReference>
<dbReference type="AlphaFoldDB" id="A0A8H7UAB2"/>
<dbReference type="Gene3D" id="1.10.287.2720">
    <property type="match status" value="1"/>
</dbReference>
<dbReference type="FunFam" id="1.10.287.2720:FF:000001">
    <property type="entry name" value="Oxysterol-binding OBPalpha"/>
    <property type="match status" value="1"/>
</dbReference>
<comment type="similarity">
    <text evidence="1 4">Belongs to the OSBP family.</text>
</comment>
<gene>
    <name evidence="5" type="ORF">INT43_004871</name>
</gene>
<dbReference type="GO" id="GO:0005829">
    <property type="term" value="C:cytosol"/>
    <property type="evidence" value="ECO:0007669"/>
    <property type="project" value="TreeGrafter"/>
</dbReference>
<keyword evidence="2" id="KW-0813">Transport</keyword>
<dbReference type="PANTHER" id="PTHR10972">
    <property type="entry name" value="OXYSTEROL-BINDING PROTEIN-RELATED"/>
    <property type="match status" value="1"/>
</dbReference>
<dbReference type="GO" id="GO:0032541">
    <property type="term" value="C:cortical endoplasmic reticulum"/>
    <property type="evidence" value="ECO:0007669"/>
    <property type="project" value="TreeGrafter"/>
</dbReference>
<dbReference type="SUPFAM" id="SSF144000">
    <property type="entry name" value="Oxysterol-binding protein-like"/>
    <property type="match status" value="1"/>
</dbReference>
<proteinExistence type="inferred from homology"/>
<evidence type="ECO:0000313" key="6">
    <source>
        <dbReference type="Proteomes" id="UP000654370"/>
    </source>
</evidence>
<dbReference type="PANTHER" id="PTHR10972:SF102">
    <property type="entry name" value="OXYSTEROL-BINDING PROTEIN"/>
    <property type="match status" value="1"/>
</dbReference>
<dbReference type="InterPro" id="IPR000648">
    <property type="entry name" value="Oxysterol-bd"/>
</dbReference>
<dbReference type="Pfam" id="PF01237">
    <property type="entry name" value="Oxysterol_BP"/>
    <property type="match status" value="1"/>
</dbReference>
<dbReference type="GO" id="GO:0032934">
    <property type="term" value="F:sterol binding"/>
    <property type="evidence" value="ECO:0007669"/>
    <property type="project" value="TreeGrafter"/>
</dbReference>
<evidence type="ECO:0000313" key="5">
    <source>
        <dbReference type="EMBL" id="KAG2172329.1"/>
    </source>
</evidence>
<dbReference type="Gene3D" id="3.30.70.3490">
    <property type="match status" value="1"/>
</dbReference>
<evidence type="ECO:0008006" key="7">
    <source>
        <dbReference type="Google" id="ProtNLM"/>
    </source>
</evidence>
<sequence>MHKNDCAGDPDSTEVLEEGSRSILLSLASQLRKGMDLHRVTLPTFVLEPRSMLERITDFFSHSDYIIEASKQDDQVQRFISVVRYYLSGWHIKPKGVKKPYNPVLGEFYRCQYKYADNTEGYYVAEQVSHHPPISAYYYASPENGILIAGDIRPKSKFLGNSAATLMQGSSHIIFTNRHNERYDIVMPNMYARGILFGTMTLELGDASSIRCISSDLICELEFKTKGFFSGQWNSLVGKIKRESTGEVLFELSGQWSDEIYIKMNKASSKNTLFDVKESKIFPKTVAPESEQEPNESQRQWADLTAAIRKHDMDAATEAKTAVEDRQRHNAKIREDEGVEWRPRFFDAKNDDFVLVGTDRLDFSKPEDTKKQLHDFIFAKHEDAFTHRKADAVANNQATSTTTQAQ</sequence>
<dbReference type="InterPro" id="IPR018494">
    <property type="entry name" value="Oxysterol-bd_CS"/>
</dbReference>
<dbReference type="GO" id="GO:0016020">
    <property type="term" value="C:membrane"/>
    <property type="evidence" value="ECO:0007669"/>
    <property type="project" value="TreeGrafter"/>
</dbReference>
<evidence type="ECO:0000256" key="4">
    <source>
        <dbReference type="RuleBase" id="RU003844"/>
    </source>
</evidence>
<dbReference type="FunFam" id="2.40.160.120:FF:000007">
    <property type="entry name" value="Oxysterol binding protein"/>
    <property type="match status" value="1"/>
</dbReference>
<reference evidence="5" key="1">
    <citation type="submission" date="2020-12" db="EMBL/GenBank/DDBJ databases">
        <title>Metabolic potential, ecology and presence of endohyphal bacteria is reflected in genomic diversity of Mucoromycotina.</title>
        <authorList>
            <person name="Muszewska A."/>
            <person name="Okrasinska A."/>
            <person name="Steczkiewicz K."/>
            <person name="Drgas O."/>
            <person name="Orlowska M."/>
            <person name="Perlinska-Lenart U."/>
            <person name="Aleksandrzak-Piekarczyk T."/>
            <person name="Szatraj K."/>
            <person name="Zielenkiewicz U."/>
            <person name="Pilsyk S."/>
            <person name="Malc E."/>
            <person name="Mieczkowski P."/>
            <person name="Kruszewska J.S."/>
            <person name="Biernat P."/>
            <person name="Pawlowska J."/>
        </authorList>
    </citation>
    <scope>NUCLEOTIDE SEQUENCE</scope>
    <source>
        <strain evidence="5">WA0000067209</strain>
    </source>
</reference>
<keyword evidence="3" id="KW-0446">Lipid-binding</keyword>
<protein>
    <recommendedName>
        <fullName evidence="7">Oxysterol-binding protein</fullName>
    </recommendedName>
</protein>
<dbReference type="Gene3D" id="2.40.160.120">
    <property type="match status" value="1"/>
</dbReference>
<accession>A0A8H7UAB2</accession>
<dbReference type="Proteomes" id="UP000654370">
    <property type="component" value="Unassembled WGS sequence"/>
</dbReference>
<comment type="caution">
    <text evidence="5">The sequence shown here is derived from an EMBL/GenBank/DDBJ whole genome shotgun (WGS) entry which is preliminary data.</text>
</comment>
<dbReference type="EMBL" id="JAEPQZ010000017">
    <property type="protein sequence ID" value="KAG2172329.1"/>
    <property type="molecule type" value="Genomic_DNA"/>
</dbReference>
<dbReference type="InterPro" id="IPR037239">
    <property type="entry name" value="OSBP_sf"/>
</dbReference>
<keyword evidence="6" id="KW-1185">Reference proteome</keyword>